<feature type="signal peptide" evidence="1">
    <location>
        <begin position="1"/>
        <end position="20"/>
    </location>
</feature>
<feature type="domain" description="Dienelactone hydrolase" evidence="2">
    <location>
        <begin position="39"/>
        <end position="243"/>
    </location>
</feature>
<dbReference type="AlphaFoldDB" id="A0A6C2US47"/>
<dbReference type="PANTHER" id="PTHR22946">
    <property type="entry name" value="DIENELACTONE HYDROLASE DOMAIN-CONTAINING PROTEIN-RELATED"/>
    <property type="match status" value="1"/>
</dbReference>
<dbReference type="SUPFAM" id="SSF53474">
    <property type="entry name" value="alpha/beta-Hydrolases"/>
    <property type="match status" value="1"/>
</dbReference>
<evidence type="ECO:0000259" key="2">
    <source>
        <dbReference type="Pfam" id="PF01738"/>
    </source>
</evidence>
<proteinExistence type="predicted"/>
<dbReference type="InterPro" id="IPR029058">
    <property type="entry name" value="AB_hydrolase_fold"/>
</dbReference>
<gene>
    <name evidence="3" type="ORF">SCARR_04870</name>
</gene>
<dbReference type="EMBL" id="CAAHFH010000002">
    <property type="protein sequence ID" value="VGO22773.1"/>
    <property type="molecule type" value="Genomic_DNA"/>
</dbReference>
<dbReference type="InterPro" id="IPR050261">
    <property type="entry name" value="FrsA_esterase"/>
</dbReference>
<dbReference type="GO" id="GO:0016787">
    <property type="term" value="F:hydrolase activity"/>
    <property type="evidence" value="ECO:0007669"/>
    <property type="project" value="InterPro"/>
</dbReference>
<protein>
    <recommendedName>
        <fullName evidence="2">Dienelactone hydrolase domain-containing protein</fullName>
    </recommendedName>
</protein>
<dbReference type="PANTHER" id="PTHR22946:SF0">
    <property type="entry name" value="DIENELACTONE HYDROLASE DOMAIN-CONTAINING PROTEIN"/>
    <property type="match status" value="1"/>
</dbReference>
<keyword evidence="1" id="KW-0732">Signal</keyword>
<dbReference type="RefSeq" id="WP_136064394.1">
    <property type="nucleotide sequence ID" value="NZ_CAAHFH010000002.1"/>
</dbReference>
<dbReference type="InterPro" id="IPR002925">
    <property type="entry name" value="Dienelactn_hydro"/>
</dbReference>
<evidence type="ECO:0000256" key="1">
    <source>
        <dbReference type="SAM" id="SignalP"/>
    </source>
</evidence>
<organism evidence="3 4">
    <name type="scientific">Pontiella sulfatireligans</name>
    <dbReference type="NCBI Taxonomy" id="2750658"/>
    <lineage>
        <taxon>Bacteria</taxon>
        <taxon>Pseudomonadati</taxon>
        <taxon>Kiritimatiellota</taxon>
        <taxon>Kiritimatiellia</taxon>
        <taxon>Kiritimatiellales</taxon>
        <taxon>Pontiellaceae</taxon>
        <taxon>Pontiella</taxon>
    </lineage>
</organism>
<reference evidence="3 4" key="1">
    <citation type="submission" date="2019-04" db="EMBL/GenBank/DDBJ databases">
        <authorList>
            <person name="Van Vliet M D."/>
        </authorList>
    </citation>
    <scope>NUCLEOTIDE SEQUENCE [LARGE SCALE GENOMIC DNA]</scope>
    <source>
        <strain evidence="3 4">F21</strain>
    </source>
</reference>
<evidence type="ECO:0000313" key="3">
    <source>
        <dbReference type="EMBL" id="VGO22773.1"/>
    </source>
</evidence>
<dbReference type="Gene3D" id="3.40.50.1820">
    <property type="entry name" value="alpha/beta hydrolase"/>
    <property type="match status" value="1"/>
</dbReference>
<name>A0A6C2US47_9BACT</name>
<dbReference type="Proteomes" id="UP000346198">
    <property type="component" value="Unassembled WGS sequence"/>
</dbReference>
<sequence length="245" mass="26260">MKTLLMALFCVTAFSGVSLAGKAVSYEVDGRPFEGCMEKAAPHAPMVLLVHDWDGLTEYEVKRAGMLAELGYSVFCADLFGAGVRPTALADKQKCTGMLSEDRPKMRALMQGALDAAEAQGLNSENCVAMGYCFGGTAVLEFARSGADLKGFATFHGGLSLPDGQDYSKTKGRVLILHGSADSHITMDQFATLANDFEKAGVPNEMITFGGAPHGWTVFGGKAYRAEADKKSWAQFTNYLEDVLK</sequence>
<evidence type="ECO:0000313" key="4">
    <source>
        <dbReference type="Proteomes" id="UP000346198"/>
    </source>
</evidence>
<feature type="chain" id="PRO_5025418971" description="Dienelactone hydrolase domain-containing protein" evidence="1">
    <location>
        <begin position="21"/>
        <end position="245"/>
    </location>
</feature>
<dbReference type="Pfam" id="PF01738">
    <property type="entry name" value="DLH"/>
    <property type="match status" value="1"/>
</dbReference>
<accession>A0A6C2US47</accession>
<keyword evidence="4" id="KW-1185">Reference proteome</keyword>